<evidence type="ECO:0000259" key="1">
    <source>
        <dbReference type="Pfam" id="PF20530"/>
    </source>
</evidence>
<name>A0A4R6V6X0_9ACTN</name>
<dbReference type="EMBL" id="SNYN01000002">
    <property type="protein sequence ID" value="TDQ54257.1"/>
    <property type="molecule type" value="Genomic_DNA"/>
</dbReference>
<reference evidence="2 3" key="1">
    <citation type="submission" date="2019-03" db="EMBL/GenBank/DDBJ databases">
        <title>Genomic Encyclopedia of Type Strains, Phase IV (KMG-IV): sequencing the most valuable type-strain genomes for metagenomic binning, comparative biology and taxonomic classification.</title>
        <authorList>
            <person name="Goeker M."/>
        </authorList>
    </citation>
    <scope>NUCLEOTIDE SEQUENCE [LARGE SCALE GENOMIC DNA]</scope>
    <source>
        <strain evidence="2 3">DSM 46770</strain>
    </source>
</reference>
<evidence type="ECO:0000313" key="2">
    <source>
        <dbReference type="EMBL" id="TDQ54257.1"/>
    </source>
</evidence>
<sequence>MAERPRAVHREPLPVAPNGEVRLHREDGPEVEFGDGWGVHVRHGTPVPEWVLREPTAERIAAERNVEVRRTAIERLGWDAYVDQAGLRLVASAPGPGNPGCELRLYDMPLDVRFRPARLLLAVNGSVERDGRRRRLTVPDGIDDPVAAAGWSYRLPKALYARLARRT</sequence>
<comment type="caution">
    <text evidence="2">The sequence shown here is derived from an EMBL/GenBank/DDBJ whole genome shotgun (WGS) entry which is preliminary data.</text>
</comment>
<protein>
    <recommendedName>
        <fullName evidence="1">DUF6745 domain-containing protein</fullName>
    </recommendedName>
</protein>
<dbReference type="OrthoDB" id="871648at2"/>
<keyword evidence="3" id="KW-1185">Reference proteome</keyword>
<dbReference type="AlphaFoldDB" id="A0A4R6V6X0"/>
<gene>
    <name evidence="2" type="ORF">EV190_10290</name>
</gene>
<dbReference type="InterPro" id="IPR046633">
    <property type="entry name" value="DUF6745"/>
</dbReference>
<feature type="domain" description="DUF6745" evidence="1">
    <location>
        <begin position="2"/>
        <end position="161"/>
    </location>
</feature>
<accession>A0A4R6V6X0</accession>
<organism evidence="2 3">
    <name type="scientific">Actinorugispora endophytica</name>
    <dbReference type="NCBI Taxonomy" id="1605990"/>
    <lineage>
        <taxon>Bacteria</taxon>
        <taxon>Bacillati</taxon>
        <taxon>Actinomycetota</taxon>
        <taxon>Actinomycetes</taxon>
        <taxon>Streptosporangiales</taxon>
        <taxon>Nocardiopsidaceae</taxon>
        <taxon>Actinorugispora</taxon>
    </lineage>
</organism>
<evidence type="ECO:0000313" key="3">
    <source>
        <dbReference type="Proteomes" id="UP000295281"/>
    </source>
</evidence>
<proteinExistence type="predicted"/>
<dbReference type="Proteomes" id="UP000295281">
    <property type="component" value="Unassembled WGS sequence"/>
</dbReference>
<dbReference type="Pfam" id="PF20530">
    <property type="entry name" value="DUF6745"/>
    <property type="match status" value="1"/>
</dbReference>